<proteinExistence type="inferred from homology"/>
<evidence type="ECO:0000313" key="5">
    <source>
        <dbReference type="EMBL" id="WEU39804.1"/>
    </source>
</evidence>
<evidence type="ECO:0000259" key="4">
    <source>
        <dbReference type="Pfam" id="PF02741"/>
    </source>
</evidence>
<evidence type="ECO:0000313" key="6">
    <source>
        <dbReference type="Proteomes" id="UP000186851"/>
    </source>
</evidence>
<reference evidence="5" key="2">
    <citation type="journal article" date="2022" name="Nat. Microbiol.">
        <title>A closed Candidatus Odinarchaeum chromosome exposes Asgard archaeal viruses.</title>
        <authorList>
            <person name="Tamarit D."/>
            <person name="Caceres E.F."/>
            <person name="Krupovic M."/>
            <person name="Nijland R."/>
            <person name="Eme L."/>
            <person name="Robinson N.P."/>
            <person name="Ettema T.J.G."/>
        </authorList>
    </citation>
    <scope>NUCLEOTIDE SEQUENCE</scope>
    <source>
        <strain evidence="5">LCB_4</strain>
    </source>
</reference>
<dbReference type="InterPro" id="IPR022667">
    <property type="entry name" value="ForMFR_H4MPT_ForTrfase_N"/>
</dbReference>
<accession>A0AAF0IAN5</accession>
<dbReference type="EMBL" id="CP091871">
    <property type="protein sequence ID" value="WEU39804.1"/>
    <property type="molecule type" value="Genomic_DNA"/>
</dbReference>
<comment type="similarity">
    <text evidence="1">Belongs to the FTR family.</text>
</comment>
<dbReference type="InterPro" id="IPR014053">
    <property type="entry name" value="ForMFR_H4MPT_ForTrfase"/>
</dbReference>
<reference evidence="5" key="1">
    <citation type="journal article" date="2017" name="Nature">
        <title>Asgard archaea illuminate the origin of eukaryotic cellular complexity.</title>
        <authorList>
            <person name="Zaremba-Niedzwiedzka K."/>
            <person name="Caceres E.F."/>
            <person name="Saw J.H."/>
            <person name="Backstrom D."/>
            <person name="Juzokaite L."/>
            <person name="Vancaester E."/>
            <person name="Seitz K.W."/>
            <person name="Anantharaman K."/>
            <person name="Starnawski P."/>
            <person name="Kjeldsen K.U."/>
            <person name="Scott M.B."/>
            <person name="Nunoura T."/>
            <person name="Banfield J.F."/>
            <person name="Schramm A."/>
            <person name="Baker B.J."/>
            <person name="Spang A."/>
            <person name="Ettema T.J.G."/>
        </authorList>
    </citation>
    <scope>NUCLEOTIDE SEQUENCE</scope>
    <source>
        <strain evidence="5">LCB_4</strain>
    </source>
</reference>
<dbReference type="InterPro" id="IPR002770">
    <property type="entry name" value="ForMFR_H4MPT_ForTrfase_C"/>
</dbReference>
<dbReference type="EC" id="2.3.1.101" evidence="5"/>
<feature type="domain" description="Formylmethanofuran: tetrahydromethanopterin formyltransferase Ftr C-terminal" evidence="4">
    <location>
        <begin position="146"/>
        <end position="294"/>
    </location>
</feature>
<dbReference type="GO" id="GO:0006730">
    <property type="term" value="P:one-carbon metabolic process"/>
    <property type="evidence" value="ECO:0007669"/>
    <property type="project" value="InterPro"/>
</dbReference>
<sequence length="302" mass="32755">MLLGKVLVKDTFAEIFKMPYTRVLVTADEIELLEYALQSLTGFATSIILCPCEAGVETYLNTSQTPDNRPGAAVMIFAKDKETLKKELDKRLSQCVLTSPTASVFNGLDIGEPVNTGRYISYFGDGWQRKENRYGKDVWIIPMMDGEFVIEESFKIGEGAAGGNFIIIAGDKKSGLNAARKAVREIHKTPYVITPFPGGICRSGSKPGSLKYKGLPASINHRFYPTIRNLVADTELPDGASTVYEIVINGGSLKSIEEAMGRGIVAAAGVEGVLEITAANYDGKLGDGKIYLKNVLEDVVNL</sequence>
<dbReference type="InterPro" id="IPR023447">
    <property type="entry name" value="ForMFR_H4MPT_ForTrfase_fd-like"/>
</dbReference>
<keyword evidence="5" id="KW-0012">Acyltransferase</keyword>
<evidence type="ECO:0000259" key="3">
    <source>
        <dbReference type="Pfam" id="PF01913"/>
    </source>
</evidence>
<dbReference type="Proteomes" id="UP000186851">
    <property type="component" value="Chromosome"/>
</dbReference>
<feature type="domain" description="Formylmethanofuran: tetrahydromethanopterin formyltransferase Ftr N-terminal" evidence="3">
    <location>
        <begin position="3"/>
        <end position="143"/>
    </location>
</feature>
<dbReference type="PIRSF" id="PIRSF006414">
    <property type="entry name" value="Ftr_formyl_trnsf"/>
    <property type="match status" value="1"/>
</dbReference>
<protein>
    <submittedName>
        <fullName evidence="5">Formylmethanofuran--tetrahydromethanopterin N-formyltransferase</fullName>
        <ecNumber evidence="5">2.3.1.101</ecNumber>
    </submittedName>
</protein>
<dbReference type="GO" id="GO:0030270">
    <property type="term" value="F:formylmethanofuran-tetrahydromethanopterin N-formyltransferase activity"/>
    <property type="evidence" value="ECO:0007669"/>
    <property type="project" value="UniProtKB-EC"/>
</dbReference>
<dbReference type="Gene3D" id="3.30.70.520">
    <property type="match status" value="2"/>
</dbReference>
<dbReference type="NCBIfam" id="TIGR03119">
    <property type="entry name" value="one_C_fhcD"/>
    <property type="match status" value="1"/>
</dbReference>
<dbReference type="NCBIfam" id="NF002554">
    <property type="entry name" value="PRK02114.1"/>
    <property type="match status" value="1"/>
</dbReference>
<dbReference type="Pfam" id="PF02741">
    <property type="entry name" value="FTR_C"/>
    <property type="match status" value="1"/>
</dbReference>
<dbReference type="AlphaFoldDB" id="A0AAF0IAN5"/>
<evidence type="ECO:0000256" key="1">
    <source>
        <dbReference type="ARBA" id="ARBA00006770"/>
    </source>
</evidence>
<dbReference type="KEGG" id="oyw:OdinLCB4_004850"/>
<keyword evidence="2 5" id="KW-0808">Transferase</keyword>
<gene>
    <name evidence="5" type="primary">fhcD</name>
    <name evidence="5" type="ORF">OdinLCB4_004850</name>
</gene>
<dbReference type="Pfam" id="PF01913">
    <property type="entry name" value="FTR"/>
    <property type="match status" value="1"/>
</dbReference>
<organism evidence="5 6">
    <name type="scientific">Odinarchaeota yellowstonii (strain LCB_4)</name>
    <dbReference type="NCBI Taxonomy" id="1841599"/>
    <lineage>
        <taxon>Archaea</taxon>
        <taxon>Promethearchaeati</taxon>
        <taxon>Candidatus Odinarchaeota</taxon>
        <taxon>Candidatus Odinarchaeia</taxon>
        <taxon>Candidatus Odinarchaeales</taxon>
        <taxon>Candidatus Odinarchaeaceae</taxon>
        <taxon>Candidatus Odinarchaeum</taxon>
    </lineage>
</organism>
<dbReference type="SUPFAM" id="SSF55112">
    <property type="entry name" value="Formylmethanofuran:tetrahydromethanopterin formyltransferase"/>
    <property type="match status" value="2"/>
</dbReference>
<evidence type="ECO:0000256" key="2">
    <source>
        <dbReference type="ARBA" id="ARBA00022679"/>
    </source>
</evidence>
<name>A0AAF0IAN5_ODILC</name>